<dbReference type="EMBL" id="NIRI02000056">
    <property type="protein sequence ID" value="KAG5443144.1"/>
    <property type="molecule type" value="Genomic_DNA"/>
</dbReference>
<name>A0A3R7CQY6_CLOSI</name>
<reference evidence="1 2" key="2">
    <citation type="journal article" date="2021" name="Genomics">
        <title>High-quality reference genome for Clonorchis sinensis.</title>
        <authorList>
            <person name="Young N.D."/>
            <person name="Stroehlein A.J."/>
            <person name="Kinkar L."/>
            <person name="Wang T."/>
            <person name="Sohn W.M."/>
            <person name="Chang B.C.H."/>
            <person name="Kaur P."/>
            <person name="Weisz D."/>
            <person name="Dudchenko O."/>
            <person name="Aiden E.L."/>
            <person name="Korhonen P.K."/>
            <person name="Gasser R.B."/>
        </authorList>
    </citation>
    <scope>NUCLEOTIDE SEQUENCE [LARGE SCALE GENOMIC DNA]</scope>
    <source>
        <strain evidence="1">Cs-k2</strain>
    </source>
</reference>
<evidence type="ECO:0000313" key="1">
    <source>
        <dbReference type="EMBL" id="KAG5443144.1"/>
    </source>
</evidence>
<dbReference type="Proteomes" id="UP000286415">
    <property type="component" value="Unassembled WGS sequence"/>
</dbReference>
<proteinExistence type="predicted"/>
<accession>A0A3R7CQY6</accession>
<protein>
    <submittedName>
        <fullName evidence="1">Uncharacterized protein</fullName>
    </submittedName>
</protein>
<dbReference type="InParanoid" id="A0A3R7CQY6"/>
<evidence type="ECO:0000313" key="2">
    <source>
        <dbReference type="Proteomes" id="UP000286415"/>
    </source>
</evidence>
<keyword evidence="2" id="KW-1185">Reference proteome</keyword>
<sequence>MSQMDTTDKTPVKLQAIASPHADSSSTSVPNDIAVSETWCTWCHRPRRLFTTEITSHLNSDLGEAPVCCSQICFDQLRRAQFKKRRCNTGSLVPLPSLVTSGRPPYVPYSHLGTNKSDGNVIGKSISSIPSQTMKSIPQGTRRRLPRVASGGYHASSTTSSKTHDIMLNSSCSMVQEQDVFTQASTLICPKPKAFPNQAGCSQPDSEATKVSTGISSSSALLDLLYLWFTCTESSQPSADPYPQTSNRLDEVPSSSINETQTECSSVIVPVFLPVFKNAPEILDILHRYGFHSQFACPLRKSYENASTQTSSDDDHSCYHSTQTAHMDSENSVLDLRIPKPPAEFTSTTASSHRSAPVRLVRCGTWYQMSSVNGNAKKLVKFSPISSKTTLKRRRGQVHKRHNRSVSGLVRKERDVMAW</sequence>
<organism evidence="1 2">
    <name type="scientific">Clonorchis sinensis</name>
    <name type="common">Chinese liver fluke</name>
    <dbReference type="NCBI Taxonomy" id="79923"/>
    <lineage>
        <taxon>Eukaryota</taxon>
        <taxon>Metazoa</taxon>
        <taxon>Spiralia</taxon>
        <taxon>Lophotrochozoa</taxon>
        <taxon>Platyhelminthes</taxon>
        <taxon>Trematoda</taxon>
        <taxon>Digenea</taxon>
        <taxon>Opisthorchiida</taxon>
        <taxon>Opisthorchiata</taxon>
        <taxon>Opisthorchiidae</taxon>
        <taxon>Clonorchis</taxon>
    </lineage>
</organism>
<dbReference type="AlphaFoldDB" id="A0A3R7CQY6"/>
<gene>
    <name evidence="1" type="ORF">CSKR_108525</name>
</gene>
<reference evidence="1 2" key="1">
    <citation type="journal article" date="2018" name="Biotechnol. Adv.">
        <title>Improved genomic resources and new bioinformatic workflow for the carcinogenic parasite Clonorchis sinensis: Biotechnological implications.</title>
        <authorList>
            <person name="Wang D."/>
            <person name="Korhonen P.K."/>
            <person name="Gasser R.B."/>
            <person name="Young N.D."/>
        </authorList>
    </citation>
    <scope>NUCLEOTIDE SEQUENCE [LARGE SCALE GENOMIC DNA]</scope>
    <source>
        <strain evidence="1">Cs-k2</strain>
    </source>
</reference>
<dbReference type="OrthoDB" id="6250723at2759"/>
<comment type="caution">
    <text evidence="1">The sequence shown here is derived from an EMBL/GenBank/DDBJ whole genome shotgun (WGS) entry which is preliminary data.</text>
</comment>